<dbReference type="STRING" id="317577.GCA_000419625_00119"/>
<evidence type="ECO:0000313" key="2">
    <source>
        <dbReference type="Proteomes" id="UP000259030"/>
    </source>
</evidence>
<sequence>MNRIKETIELFLEDFKPKKNKKDIAAEDLKGLHEHWQTFLSEVGACNRHDGYLWTVNPADFGWIAPLFELDVVPVAHDSFGNFFCTNPQGHLYSFLPYNRQLDLMAEDVLSAISFLGEKEFTDDEELLRLHKKYAKAGLKTEYDTCYCLKPAMPLGGTFQDSEVYVGKIREYLEVLAQATR</sequence>
<dbReference type="KEGG" id="dfc:DFI_05100"/>
<accession>A0A221SUZ7</accession>
<gene>
    <name evidence="1" type="ORF">DFI_05100</name>
</gene>
<keyword evidence="2" id="KW-1185">Reference proteome</keyword>
<organism evidence="1 2">
    <name type="scientific">Deinococcus ficus</name>
    <dbReference type="NCBI Taxonomy" id="317577"/>
    <lineage>
        <taxon>Bacteria</taxon>
        <taxon>Thermotogati</taxon>
        <taxon>Deinococcota</taxon>
        <taxon>Deinococci</taxon>
        <taxon>Deinococcales</taxon>
        <taxon>Deinococcaceae</taxon>
        <taxon>Deinococcus</taxon>
    </lineage>
</organism>
<dbReference type="Proteomes" id="UP000259030">
    <property type="component" value="Chromosome"/>
</dbReference>
<protein>
    <submittedName>
        <fullName evidence="1">Uncharacterized protein</fullName>
    </submittedName>
</protein>
<dbReference type="RefSeq" id="WP_118375839.1">
    <property type="nucleotide sequence ID" value="NZ_CP021081.1"/>
</dbReference>
<proteinExistence type="predicted"/>
<reference evidence="1 2" key="1">
    <citation type="submission" date="2017-05" db="EMBL/GenBank/DDBJ databases">
        <title>The complete genome sequence of Deinococcus ficus isolated from the rhizosphere of the Ficus religiosa L. in Taiwan.</title>
        <authorList>
            <person name="Wu K.-M."/>
            <person name="Liao T.-L."/>
            <person name="Liu Y.-M."/>
            <person name="Young C.-C."/>
            <person name="Tsai S.-F."/>
        </authorList>
    </citation>
    <scope>NUCLEOTIDE SEQUENCE [LARGE SCALE GENOMIC DNA]</scope>
    <source>
        <strain evidence="1 2">CC-FR2-10</strain>
    </source>
</reference>
<name>A0A221SUZ7_9DEIO</name>
<evidence type="ECO:0000313" key="1">
    <source>
        <dbReference type="EMBL" id="ASN80468.1"/>
    </source>
</evidence>
<dbReference type="EMBL" id="CP021081">
    <property type="protein sequence ID" value="ASN80468.1"/>
    <property type="molecule type" value="Genomic_DNA"/>
</dbReference>
<dbReference type="AlphaFoldDB" id="A0A221SUZ7"/>